<dbReference type="EMBL" id="AUZX01009650">
    <property type="protein sequence ID" value="EQD51109.1"/>
    <property type="molecule type" value="Genomic_DNA"/>
</dbReference>
<reference evidence="1" key="2">
    <citation type="journal article" date="2014" name="ISME J.">
        <title>Microbial stratification in low pH oxic and suboxic macroscopic growths along an acid mine drainage.</title>
        <authorList>
            <person name="Mendez-Garcia C."/>
            <person name="Mesa V."/>
            <person name="Sprenger R.R."/>
            <person name="Richter M."/>
            <person name="Diez M.S."/>
            <person name="Solano J."/>
            <person name="Bargiela R."/>
            <person name="Golyshina O.V."/>
            <person name="Manteca A."/>
            <person name="Ramos J.L."/>
            <person name="Gallego J.R."/>
            <person name="Llorente I."/>
            <person name="Martins Dos Santos V.A."/>
            <person name="Jensen O.N."/>
            <person name="Pelaez A.I."/>
            <person name="Sanchez J."/>
            <person name="Ferrer M."/>
        </authorList>
    </citation>
    <scope>NUCLEOTIDE SEQUENCE</scope>
</reference>
<gene>
    <name evidence="1" type="ORF">B1A_13196</name>
</gene>
<comment type="caution">
    <text evidence="1">The sequence shown here is derived from an EMBL/GenBank/DDBJ whole genome shotgun (WGS) entry which is preliminary data.</text>
</comment>
<dbReference type="AlphaFoldDB" id="T1BDI4"/>
<organism evidence="1">
    <name type="scientific">mine drainage metagenome</name>
    <dbReference type="NCBI Taxonomy" id="410659"/>
    <lineage>
        <taxon>unclassified sequences</taxon>
        <taxon>metagenomes</taxon>
        <taxon>ecological metagenomes</taxon>
    </lineage>
</organism>
<reference evidence="1" key="1">
    <citation type="submission" date="2013-08" db="EMBL/GenBank/DDBJ databases">
        <authorList>
            <person name="Mendez C."/>
            <person name="Richter M."/>
            <person name="Ferrer M."/>
            <person name="Sanchez J."/>
        </authorList>
    </citation>
    <scope>NUCLEOTIDE SEQUENCE</scope>
</reference>
<feature type="non-terminal residue" evidence="1">
    <location>
        <position position="1"/>
    </location>
</feature>
<sequence length="92" mass="10217">RYCDESDIRRMLGGAPASRATVVSYRVSRAGQKTIGHRRSKPWKCTGRGAGLAVDEWAQAIGGGMHFKRQRFLDLLDRIQRGGIGKRLVAHP</sequence>
<accession>T1BDI4</accession>
<protein>
    <submittedName>
        <fullName evidence="1">Transposon IS605 OrfA, integrase-resolvase</fullName>
    </submittedName>
</protein>
<feature type="non-terminal residue" evidence="1">
    <location>
        <position position="92"/>
    </location>
</feature>
<evidence type="ECO:0000313" key="1">
    <source>
        <dbReference type="EMBL" id="EQD51109.1"/>
    </source>
</evidence>
<proteinExistence type="predicted"/>
<name>T1BDI4_9ZZZZ</name>